<evidence type="ECO:0000259" key="3">
    <source>
        <dbReference type="PROSITE" id="PS01031"/>
    </source>
</evidence>
<proteinExistence type="inferred from homology"/>
<dbReference type="SUPFAM" id="SSF49764">
    <property type="entry name" value="HSP20-like chaperones"/>
    <property type="match status" value="1"/>
</dbReference>
<dbReference type="InterPro" id="IPR031107">
    <property type="entry name" value="Small_HSP"/>
</dbReference>
<comment type="similarity">
    <text evidence="1 2">Belongs to the small heat shock protein (HSP20) family.</text>
</comment>
<dbReference type="Proteomes" id="UP001157733">
    <property type="component" value="Chromosome"/>
</dbReference>
<dbReference type="EMBL" id="OX336137">
    <property type="protein sequence ID" value="CAI2717656.1"/>
    <property type="molecule type" value="Genomic_DNA"/>
</dbReference>
<evidence type="ECO:0000313" key="4">
    <source>
        <dbReference type="EMBL" id="CAI2717656.1"/>
    </source>
</evidence>
<accession>A0ABM9HC35</accession>
<dbReference type="Gene3D" id="2.60.40.790">
    <property type="match status" value="1"/>
</dbReference>
<evidence type="ECO:0000256" key="2">
    <source>
        <dbReference type="RuleBase" id="RU003616"/>
    </source>
</evidence>
<name>A0ABM9HC35_9BACT</name>
<keyword evidence="4" id="KW-0346">Stress response</keyword>
<dbReference type="Pfam" id="PF00011">
    <property type="entry name" value="HSP20"/>
    <property type="match status" value="1"/>
</dbReference>
<dbReference type="InterPro" id="IPR002068">
    <property type="entry name" value="A-crystallin/Hsp20_dom"/>
</dbReference>
<dbReference type="CDD" id="cd06464">
    <property type="entry name" value="ACD_sHsps-like"/>
    <property type="match status" value="1"/>
</dbReference>
<organism evidence="4 5">
    <name type="scientific">Nitrospina watsonii</name>
    <dbReference type="NCBI Taxonomy" id="1323948"/>
    <lineage>
        <taxon>Bacteria</taxon>
        <taxon>Pseudomonadati</taxon>
        <taxon>Nitrospinota/Tectimicrobiota group</taxon>
        <taxon>Nitrospinota</taxon>
        <taxon>Nitrospinia</taxon>
        <taxon>Nitrospinales</taxon>
        <taxon>Nitrospinaceae</taxon>
        <taxon>Nitrospina</taxon>
    </lineage>
</organism>
<dbReference type="PROSITE" id="PS01031">
    <property type="entry name" value="SHSP"/>
    <property type="match status" value="1"/>
</dbReference>
<gene>
    <name evidence="4" type="ORF">NSPWAT_0797</name>
</gene>
<dbReference type="PANTHER" id="PTHR11527">
    <property type="entry name" value="HEAT-SHOCK PROTEIN 20 FAMILY MEMBER"/>
    <property type="match status" value="1"/>
</dbReference>
<evidence type="ECO:0000313" key="5">
    <source>
        <dbReference type="Proteomes" id="UP001157733"/>
    </source>
</evidence>
<dbReference type="InterPro" id="IPR008978">
    <property type="entry name" value="HSP20-like_chaperone"/>
</dbReference>
<sequence>MNKVIHYDPKAYMDKFFDDADLFGRMTPWTPFWEPVSKRQESVRCNIEETEDRYILSAAVPGMKQDDIDIGIHDGRLTLKGHHKEENKKEGETYHLREFSDTRFERSFTLGDGIDPENVEATLDNGVLTVVLPKKEEMKPRSVQVKVKNA</sequence>
<feature type="domain" description="SHSP" evidence="3">
    <location>
        <begin position="36"/>
        <end position="148"/>
    </location>
</feature>
<evidence type="ECO:0000256" key="1">
    <source>
        <dbReference type="PROSITE-ProRule" id="PRU00285"/>
    </source>
</evidence>
<keyword evidence="5" id="KW-1185">Reference proteome</keyword>
<dbReference type="RefSeq" id="WP_282010580.1">
    <property type="nucleotide sequence ID" value="NZ_OX336137.1"/>
</dbReference>
<reference evidence="4 5" key="1">
    <citation type="submission" date="2022-09" db="EMBL/GenBank/DDBJ databases">
        <authorList>
            <person name="Kop L."/>
        </authorList>
    </citation>
    <scope>NUCLEOTIDE SEQUENCE [LARGE SCALE GENOMIC DNA]</scope>
    <source>
        <strain evidence="4 5">347</strain>
    </source>
</reference>
<protein>
    <submittedName>
        <fullName evidence="4">Heat shock protein Hsp20</fullName>
    </submittedName>
</protein>